<dbReference type="GO" id="GO:0015483">
    <property type="term" value="F:long-chain fatty acid transporting porin activity"/>
    <property type="evidence" value="ECO:0007669"/>
    <property type="project" value="TreeGrafter"/>
</dbReference>
<evidence type="ECO:0000256" key="8">
    <source>
        <dbReference type="SAM" id="SignalP"/>
    </source>
</evidence>
<keyword evidence="10" id="KW-1185">Reference proteome</keyword>
<accession>A0A4R2I9V8</accession>
<dbReference type="PANTHER" id="PTHR35093">
    <property type="entry name" value="OUTER MEMBRANE PROTEIN NMB0088-RELATED"/>
    <property type="match status" value="1"/>
</dbReference>
<sequence>MQHKTRRTRLVPSFAALPLALAAALAGQDAYASGFQLKENSVQGLGRSYAGSASAPGDCSMVANNAAAIGDLPGENCVQVDLNVINFKTEFHGSGTDLLGRPLTGNNGGDGGVTKPVPAIYLTHHINDQWSIGASVNAPFGFETEYGDRSVLRYEGVLSKLESIDLSFATSFKINDQWSIGGSIIAQRTSAELTQVVDFGTILASPTNGAVLPQEADGFGGLKGDDWGYGFTVGLLWKPTSSDRIGLNYHSQIDHTLEGDARFQVPSNILPLLGGAFLNQKGQADFDTPWYVTASWWHTFDDRLSIGADVSFTHWSSFEQLLIKYSDAAMGPFTRAQEFTWDDSWMYSFGGEYRLNDEWTLRAGVAYDETPTIDATRTPRVPDGSRTWLSVGVGWKPSADWRFDAGFVHLWVDDGSIDHTTSTFNHLSGAFQSSGNVLGVSAQYIF</sequence>
<evidence type="ECO:0000256" key="5">
    <source>
        <dbReference type="ARBA" id="ARBA00022729"/>
    </source>
</evidence>
<dbReference type="InterPro" id="IPR005017">
    <property type="entry name" value="OMPP1/FadL/TodX"/>
</dbReference>
<keyword evidence="4" id="KW-0812">Transmembrane</keyword>
<evidence type="ECO:0000256" key="6">
    <source>
        <dbReference type="ARBA" id="ARBA00023136"/>
    </source>
</evidence>
<reference evidence="9 10" key="1">
    <citation type="journal article" date="2015" name="Stand. Genomic Sci.">
        <title>Genomic Encyclopedia of Bacterial and Archaeal Type Strains, Phase III: the genomes of soil and plant-associated and newly described type strains.</title>
        <authorList>
            <person name="Whitman W.B."/>
            <person name="Woyke T."/>
            <person name="Klenk H.P."/>
            <person name="Zhou Y."/>
            <person name="Lilburn T.G."/>
            <person name="Beck B.J."/>
            <person name="De Vos P."/>
            <person name="Vandamme P."/>
            <person name="Eisen J.A."/>
            <person name="Garrity G."/>
            <person name="Hugenholtz P."/>
            <person name="Kyrpides N.C."/>
        </authorList>
    </citation>
    <scope>NUCLEOTIDE SEQUENCE [LARGE SCALE GENOMIC DNA]</scope>
    <source>
        <strain evidence="9 10">A3</strain>
    </source>
</reference>
<feature type="signal peptide" evidence="8">
    <location>
        <begin position="1"/>
        <end position="32"/>
    </location>
</feature>
<keyword evidence="3" id="KW-1134">Transmembrane beta strand</keyword>
<comment type="similarity">
    <text evidence="2">Belongs to the OmpP1/FadL family.</text>
</comment>
<keyword evidence="5 8" id="KW-0732">Signal</keyword>
<evidence type="ECO:0000256" key="4">
    <source>
        <dbReference type="ARBA" id="ARBA00022692"/>
    </source>
</evidence>
<proteinExistence type="inferred from homology"/>
<evidence type="ECO:0000256" key="7">
    <source>
        <dbReference type="ARBA" id="ARBA00023237"/>
    </source>
</evidence>
<dbReference type="Gene3D" id="2.40.160.60">
    <property type="entry name" value="Outer membrane protein transport protein (OMPP1/FadL/TodX)"/>
    <property type="match status" value="1"/>
</dbReference>
<keyword evidence="6" id="KW-0472">Membrane</keyword>
<comment type="caution">
    <text evidence="9">The sequence shown here is derived from an EMBL/GenBank/DDBJ whole genome shotgun (WGS) entry which is preliminary data.</text>
</comment>
<dbReference type="PANTHER" id="PTHR35093:SF3">
    <property type="entry name" value="LONG-CHAIN FATTY ACID TRANSPORT PROTEIN"/>
    <property type="match status" value="1"/>
</dbReference>
<keyword evidence="7" id="KW-0998">Cell outer membrane</keyword>
<organism evidence="9 10">
    <name type="scientific">Dokdonella fugitiva</name>
    <dbReference type="NCBI Taxonomy" id="328517"/>
    <lineage>
        <taxon>Bacteria</taxon>
        <taxon>Pseudomonadati</taxon>
        <taxon>Pseudomonadota</taxon>
        <taxon>Gammaproteobacteria</taxon>
        <taxon>Lysobacterales</taxon>
        <taxon>Rhodanobacteraceae</taxon>
        <taxon>Dokdonella</taxon>
    </lineage>
</organism>
<evidence type="ECO:0000313" key="9">
    <source>
        <dbReference type="EMBL" id="TCO41221.1"/>
    </source>
</evidence>
<evidence type="ECO:0000256" key="2">
    <source>
        <dbReference type="ARBA" id="ARBA00008163"/>
    </source>
</evidence>
<dbReference type="OrthoDB" id="19849at2"/>
<dbReference type="EMBL" id="SLWQ01000003">
    <property type="protein sequence ID" value="TCO41221.1"/>
    <property type="molecule type" value="Genomic_DNA"/>
</dbReference>
<evidence type="ECO:0000313" key="10">
    <source>
        <dbReference type="Proteomes" id="UP000294862"/>
    </source>
</evidence>
<comment type="subcellular location">
    <subcellularLocation>
        <location evidence="1">Cell outer membrane</location>
        <topology evidence="1">Multi-pass membrane protein</topology>
    </subcellularLocation>
</comment>
<evidence type="ECO:0000256" key="1">
    <source>
        <dbReference type="ARBA" id="ARBA00004571"/>
    </source>
</evidence>
<dbReference type="AlphaFoldDB" id="A0A4R2I9V8"/>
<gene>
    <name evidence="9" type="ORF">EV148_103141</name>
</gene>
<dbReference type="RefSeq" id="WP_158287370.1">
    <property type="nucleotide sequence ID" value="NZ_JACGXM010000004.1"/>
</dbReference>
<dbReference type="Pfam" id="PF03349">
    <property type="entry name" value="Toluene_X"/>
    <property type="match status" value="1"/>
</dbReference>
<feature type="chain" id="PRO_5020795812" evidence="8">
    <location>
        <begin position="33"/>
        <end position="446"/>
    </location>
</feature>
<dbReference type="Proteomes" id="UP000294862">
    <property type="component" value="Unassembled WGS sequence"/>
</dbReference>
<dbReference type="GO" id="GO:0009279">
    <property type="term" value="C:cell outer membrane"/>
    <property type="evidence" value="ECO:0007669"/>
    <property type="project" value="UniProtKB-SubCell"/>
</dbReference>
<evidence type="ECO:0000256" key="3">
    <source>
        <dbReference type="ARBA" id="ARBA00022452"/>
    </source>
</evidence>
<protein>
    <submittedName>
        <fullName evidence="9">Long-chain fatty acid transport protein</fullName>
    </submittedName>
</protein>
<name>A0A4R2I9V8_9GAMM</name>
<dbReference type="SUPFAM" id="SSF56935">
    <property type="entry name" value="Porins"/>
    <property type="match status" value="1"/>
</dbReference>